<dbReference type="PANTHER" id="PTHR10566">
    <property type="entry name" value="CHAPERONE-ACTIVITY OF BC1 COMPLEX CABC1 -RELATED"/>
    <property type="match status" value="1"/>
</dbReference>
<dbReference type="PROSITE" id="PS50011">
    <property type="entry name" value="PROTEIN_KINASE_DOM"/>
    <property type="match status" value="1"/>
</dbReference>
<comment type="similarity">
    <text evidence="1">Belongs to the protein kinase superfamily. ADCK protein kinase family.</text>
</comment>
<name>A0A7S1T2D1_9CHLO</name>
<reference evidence="4" key="1">
    <citation type="submission" date="2021-01" db="EMBL/GenBank/DDBJ databases">
        <authorList>
            <person name="Corre E."/>
            <person name="Pelletier E."/>
            <person name="Niang G."/>
            <person name="Scheremetjew M."/>
            <person name="Finn R."/>
            <person name="Kale V."/>
            <person name="Holt S."/>
            <person name="Cochrane G."/>
            <person name="Meng A."/>
            <person name="Brown T."/>
            <person name="Cohen L."/>
        </authorList>
    </citation>
    <scope>NUCLEOTIDE SEQUENCE</scope>
    <source>
        <strain evidence="4">PLY429</strain>
    </source>
</reference>
<feature type="region of interest" description="Disordered" evidence="2">
    <location>
        <begin position="18"/>
        <end position="37"/>
    </location>
</feature>
<dbReference type="PANTHER" id="PTHR10566:SF118">
    <property type="entry name" value="PROTEIN KINASE DOMAIN-CONTAINING PROTEIN"/>
    <property type="match status" value="1"/>
</dbReference>
<feature type="domain" description="Protein kinase" evidence="3">
    <location>
        <begin position="433"/>
        <end position="773"/>
    </location>
</feature>
<proteinExistence type="inferred from homology"/>
<protein>
    <recommendedName>
        <fullName evidence="3">Protein kinase domain-containing protein</fullName>
    </recommendedName>
</protein>
<dbReference type="GO" id="GO:0005524">
    <property type="term" value="F:ATP binding"/>
    <property type="evidence" value="ECO:0007669"/>
    <property type="project" value="InterPro"/>
</dbReference>
<dbReference type="EMBL" id="HBGG01034757">
    <property type="protein sequence ID" value="CAD9216006.1"/>
    <property type="molecule type" value="Transcribed_RNA"/>
</dbReference>
<sequence length="1004" mass="107687">MASARLAVSAHVAVATTARPEAKKSTSSTRSLRLAPPRRLRPARCPKMQSGMENAADLASSMNPDMLSSVPEHLAGSQVVTYLSELYAALNSAGSAQAAQLDPTMMSQATLAAELSHHAATAAQAVAEQSDVAMAVAPSDVAEHANSVTGMAATAVAGAPLAYAAGTVMAENFELLNGVATWSSARLEEVQHVDPEAFAMLRASIAALLKALTQLLSEWSGPEMAGFGDALSLTVKAMLLDLRGGNAEEVVALHAAATEAVAASGGLAGADMQMLLGITAGTIGLIISSVPPVGYDRMADVVDDDTDEIPSRYNPDHLDVYFRRRPVQTMTRNTVVTAKISGFCASLLTDMALKTWHANIARRAEEAREIVQSLGPAYIKMGQALSTRTDVLAPTYINSLRRLQDDVKPFDTEEAHRLIASELGAPIAETFEWLAEQPVAAASLGQVYKGRLLDRHGGGEVAVKVQRPNVLAEAALDIYLLRRNCKFLGSLPFMHGDWAAVLDDWALRFFQEMDYQLEAYNTMTFKRDMAGLEGVVVPEIFPEFSSRYILTTSWITGEKLSESSADDVLALCDTILNAYLIQLLETGFLHADPHPGNLLRTPDGRIAILDYGLMSEVTEEQRLALVQYITHLSLEDWDGIADDLVTLGFIPEGYSDFRDLDVKPILKEMMGQLISGGGVGNISAGRIAQQILSLQNDLKEEGKNYMIVIPPYFALIVRTFSVIEGIALTADPEYAIVPRCMPYLSRRLLTDNDPRMRKALHSLLYGDKAHIDVERLHGLIKAFGQFSTGPAAGGAGGASSVGAVGAETRVKGRPSYPFAPEEAVVSDSVKEALKMVFSKEGTYAQELIVEELVSAVDALSREALGEAVRVALGSATAVAALQSVEALGPLRSMLMPLPLTSFTSMAPTVKLSEEDKQALFTIRYVLDALLPSLHNVPEAAVAGRNAVAMAGELMPMVPDLLPGMQSTLELFTRQLVRRLALRLAEDLNDNKSSSSSSGPRPTSA</sequence>
<gene>
    <name evidence="4" type="ORF">TCHU04912_LOCUS18246</name>
</gene>
<accession>A0A7S1T2D1</accession>
<dbReference type="CDD" id="cd05121">
    <property type="entry name" value="ABC1_ADCK3-like"/>
    <property type="match status" value="1"/>
</dbReference>
<dbReference type="InterPro" id="IPR050154">
    <property type="entry name" value="UbiB_kinase"/>
</dbReference>
<dbReference type="InterPro" id="IPR011009">
    <property type="entry name" value="Kinase-like_dom_sf"/>
</dbReference>
<evidence type="ECO:0000256" key="1">
    <source>
        <dbReference type="ARBA" id="ARBA00009670"/>
    </source>
</evidence>
<dbReference type="SUPFAM" id="SSF56112">
    <property type="entry name" value="Protein kinase-like (PK-like)"/>
    <property type="match status" value="1"/>
</dbReference>
<dbReference type="Pfam" id="PF03109">
    <property type="entry name" value="ABC1"/>
    <property type="match status" value="1"/>
</dbReference>
<dbReference type="InterPro" id="IPR004147">
    <property type="entry name" value="ABC1_dom"/>
</dbReference>
<dbReference type="InterPro" id="IPR000719">
    <property type="entry name" value="Prot_kinase_dom"/>
</dbReference>
<dbReference type="AlphaFoldDB" id="A0A7S1T2D1"/>
<organism evidence="4">
    <name type="scientific">Tetraselmis chuii</name>
    <dbReference type="NCBI Taxonomy" id="63592"/>
    <lineage>
        <taxon>Eukaryota</taxon>
        <taxon>Viridiplantae</taxon>
        <taxon>Chlorophyta</taxon>
        <taxon>core chlorophytes</taxon>
        <taxon>Chlorodendrophyceae</taxon>
        <taxon>Chlorodendrales</taxon>
        <taxon>Chlorodendraceae</taxon>
        <taxon>Tetraselmis</taxon>
    </lineage>
</organism>
<evidence type="ECO:0000256" key="2">
    <source>
        <dbReference type="SAM" id="MobiDB-lite"/>
    </source>
</evidence>
<evidence type="ECO:0000313" key="4">
    <source>
        <dbReference type="EMBL" id="CAD9216006.1"/>
    </source>
</evidence>
<dbReference type="GO" id="GO:0004672">
    <property type="term" value="F:protein kinase activity"/>
    <property type="evidence" value="ECO:0007669"/>
    <property type="project" value="InterPro"/>
</dbReference>
<evidence type="ECO:0000259" key="3">
    <source>
        <dbReference type="PROSITE" id="PS50011"/>
    </source>
</evidence>